<dbReference type="Pfam" id="PF12571">
    <property type="entry name" value="Phage_tail_fib"/>
    <property type="match status" value="1"/>
</dbReference>
<dbReference type="PANTHER" id="PTHR35191">
    <property type="entry name" value="PROPHAGE SIDE TAIL FIBER PROTEIN HOMOLOG STFQ-RELATED"/>
    <property type="match status" value="1"/>
</dbReference>
<dbReference type="EMBL" id="MOBY01000001">
    <property type="protein sequence ID" value="RON98128.1"/>
    <property type="molecule type" value="Genomic_DNA"/>
</dbReference>
<dbReference type="Pfam" id="PF21882">
    <property type="entry name" value="Gp53-like_C"/>
    <property type="match status" value="1"/>
</dbReference>
<dbReference type="Proteomes" id="UP000283650">
    <property type="component" value="Unassembled WGS sequence"/>
</dbReference>
<comment type="caution">
    <text evidence="4">The sequence shown here is derived from an EMBL/GenBank/DDBJ whole genome shotgun (WGS) entry which is preliminary data.</text>
</comment>
<proteinExistence type="predicted"/>
<feature type="domain" description="Phage tail fibre protein N-terminal" evidence="2">
    <location>
        <begin position="1"/>
        <end position="149"/>
    </location>
</feature>
<gene>
    <name evidence="4" type="ORF">BK672_00495</name>
</gene>
<dbReference type="Gene3D" id="3.90.1340.10">
    <property type="entry name" value="Phage tail collar domain"/>
    <property type="match status" value="1"/>
</dbReference>
<feature type="domain" description="Phage tail collar" evidence="1">
    <location>
        <begin position="326"/>
        <end position="384"/>
    </location>
</feature>
<evidence type="ECO:0000259" key="1">
    <source>
        <dbReference type="Pfam" id="PF07484"/>
    </source>
</evidence>
<dbReference type="Pfam" id="PF07484">
    <property type="entry name" value="Collar"/>
    <property type="match status" value="1"/>
</dbReference>
<protein>
    <submittedName>
        <fullName evidence="4">Phage tail protein</fullName>
    </submittedName>
</protein>
<dbReference type="SUPFAM" id="SSF88874">
    <property type="entry name" value="Receptor-binding domain of short tail fibre protein gp12"/>
    <property type="match status" value="1"/>
</dbReference>
<organism evidence="4 5">
    <name type="scientific">Pseudomonas fluorescens</name>
    <dbReference type="NCBI Taxonomy" id="294"/>
    <lineage>
        <taxon>Bacteria</taxon>
        <taxon>Pseudomonadati</taxon>
        <taxon>Pseudomonadota</taxon>
        <taxon>Gammaproteobacteria</taxon>
        <taxon>Pseudomonadales</taxon>
        <taxon>Pseudomonadaceae</taxon>
        <taxon>Pseudomonas</taxon>
    </lineage>
</organism>
<sequence length="652" mass="67955">MADYYTLLTNAGIAYETACKAAGTPIKLTQISVGDGGGAVYNPAATATALKREVWRGPLNALFQDEKNPSWLLAEVTIPPDVGGWYVREAGLWTDTGILYAIVKYPESFKPVLATSGSGKEFYIRSIFETSNASLVTLLIDDTVVKATRAWVMSYLAEELGKLDGKQSVRVAATGNVVLNGAQQIDGVAVIAGDRVLVANQILAKDNGLWIVGNGDWVRATDANSSAKVTPGLTVMIEEGAANGDSLWHLTTNAPITLGTTALTFKMLAGRTGIAAGTYKSLTVDEYGRATAGANPETLAGFGIKDSYTKAEVEALIAKASALPVGSIVAFPVDTPPPGFLELDNSVKSSATYPDLSAYLGGKFNKGDEGGGNFRLPEARGEFLRGWDHGRGVDVGRGLGSVQSMQAEDHSHVTGVNDTAAIAAVQSARGLGASAGNWPYGAVAIGVAGTNSVSSNATYIPSGEDSWLKTGPTISLGNGETRPRNIAVMWCIKAWNASINQGNIDITALATLAQQASETNQGTAKVATQAQANAGADDTTIVTPKKLRWGFELLKATNGYLVLPTWLGGLIFQWGYASIPAAYSTVPFTMTYPNACLGVQTSATDFSGGGDVVEIWATPTKLALSAVGVSSGLSGGGAAIAAARFYWFSVGH</sequence>
<name>A0A423NIZ4_PSEFL</name>
<dbReference type="PANTHER" id="PTHR35191:SF1">
    <property type="entry name" value="PROPHAGE SIDE TAIL FIBER PROTEIN HOMOLOG STFQ-RELATED"/>
    <property type="match status" value="1"/>
</dbReference>
<dbReference type="InterPro" id="IPR022225">
    <property type="entry name" value="Phage_tail_fibre_N"/>
</dbReference>
<reference evidence="4 5" key="1">
    <citation type="submission" date="2016-10" db="EMBL/GenBank/DDBJ databases">
        <title>Comparative genome analysis of multiple Pseudomonas spp. focuses on biocontrol and plant growth promoting traits.</title>
        <authorList>
            <person name="Tao X.-Y."/>
            <person name="Taylor C.G."/>
        </authorList>
    </citation>
    <scope>NUCLEOTIDE SEQUENCE [LARGE SCALE GENOMIC DNA]</scope>
    <source>
        <strain evidence="4 5">2F9</strain>
    </source>
</reference>
<accession>A0A423NIZ4</accession>
<evidence type="ECO:0000313" key="5">
    <source>
        <dbReference type="Proteomes" id="UP000283650"/>
    </source>
</evidence>
<dbReference type="InterPro" id="IPR054075">
    <property type="entry name" value="Gp53-like_C"/>
</dbReference>
<dbReference type="RefSeq" id="WP_123374605.1">
    <property type="nucleotide sequence ID" value="NZ_MOBY01000001.1"/>
</dbReference>
<evidence type="ECO:0000313" key="4">
    <source>
        <dbReference type="EMBL" id="RON98128.1"/>
    </source>
</evidence>
<dbReference type="InterPro" id="IPR037053">
    <property type="entry name" value="Phage_tail_collar_dom_sf"/>
</dbReference>
<dbReference type="InterPro" id="IPR011083">
    <property type="entry name" value="Phage_tail_collar_dom"/>
</dbReference>
<feature type="domain" description="Putative tail fiber protein gp53-like C-terminal" evidence="3">
    <location>
        <begin position="568"/>
        <end position="652"/>
    </location>
</feature>
<dbReference type="Gene3D" id="2.60.40.3940">
    <property type="match status" value="1"/>
</dbReference>
<evidence type="ECO:0000259" key="2">
    <source>
        <dbReference type="Pfam" id="PF12571"/>
    </source>
</evidence>
<dbReference type="InterPro" id="IPR051934">
    <property type="entry name" value="Phage_Tail_Fiber_Structural"/>
</dbReference>
<dbReference type="AlphaFoldDB" id="A0A423NIZ4"/>
<evidence type="ECO:0000259" key="3">
    <source>
        <dbReference type="Pfam" id="PF21882"/>
    </source>
</evidence>